<name>A0ABR1LBS9_9PEZI</name>
<comment type="caution">
    <text evidence="2">The sequence shown here is derived from an EMBL/GenBank/DDBJ whole genome shotgun (WGS) entry which is preliminary data.</text>
</comment>
<keyword evidence="3" id="KW-1185">Reference proteome</keyword>
<gene>
    <name evidence="2" type="ORF">IWX46DRAFT_336325</name>
</gene>
<evidence type="ECO:0000313" key="2">
    <source>
        <dbReference type="EMBL" id="KAK7532693.1"/>
    </source>
</evidence>
<evidence type="ECO:0000256" key="1">
    <source>
        <dbReference type="SAM" id="MobiDB-lite"/>
    </source>
</evidence>
<organism evidence="2 3">
    <name type="scientific">Phyllosticta citricarpa</name>
    <dbReference type="NCBI Taxonomy" id="55181"/>
    <lineage>
        <taxon>Eukaryota</taxon>
        <taxon>Fungi</taxon>
        <taxon>Dikarya</taxon>
        <taxon>Ascomycota</taxon>
        <taxon>Pezizomycotina</taxon>
        <taxon>Dothideomycetes</taxon>
        <taxon>Dothideomycetes incertae sedis</taxon>
        <taxon>Botryosphaeriales</taxon>
        <taxon>Phyllostictaceae</taxon>
        <taxon>Phyllosticta</taxon>
    </lineage>
</organism>
<reference evidence="2 3" key="1">
    <citation type="submission" date="2024-04" db="EMBL/GenBank/DDBJ databases">
        <title>Phyllosticta paracitricarpa is synonymous to the EU quarantine fungus P. citricarpa based on phylogenomic analyses.</title>
        <authorList>
            <consortium name="Lawrence Berkeley National Laboratory"/>
            <person name="Van Ingen-Buijs V.A."/>
            <person name="Van Westerhoven A.C."/>
            <person name="Haridas S."/>
            <person name="Skiadas P."/>
            <person name="Martin F."/>
            <person name="Groenewald J.Z."/>
            <person name="Crous P.W."/>
            <person name="Seidl M.F."/>
        </authorList>
    </citation>
    <scope>NUCLEOTIDE SEQUENCE [LARGE SCALE GENOMIC DNA]</scope>
    <source>
        <strain evidence="2 3">CBS 122670</strain>
    </source>
</reference>
<dbReference type="Proteomes" id="UP001365128">
    <property type="component" value="Unassembled WGS sequence"/>
</dbReference>
<evidence type="ECO:0000313" key="3">
    <source>
        <dbReference type="Proteomes" id="UP001365128"/>
    </source>
</evidence>
<dbReference type="EMBL" id="JBBPDW010000049">
    <property type="protein sequence ID" value="KAK7532693.1"/>
    <property type="molecule type" value="Genomic_DNA"/>
</dbReference>
<feature type="region of interest" description="Disordered" evidence="1">
    <location>
        <begin position="88"/>
        <end position="112"/>
    </location>
</feature>
<proteinExistence type="predicted"/>
<accession>A0ABR1LBS9</accession>
<sequence length="184" mass="20154">MEAMACLLPISRSLPASVTPRCLQASGFSHIDLRVGHHYRTCCRPASDLCRSSRSLLGLHASKVPRSMLASTKRHTNSAFPTLLRSLSSTSVKTSSPGKPSKPPGEQPSQKVSRLSKLIYPSSYLEKNCDPASVVVHAFVNLRRISLPRYLSVFTLLDSASAAPAIEKFHNPPTRQFHFEAVQS</sequence>
<protein>
    <submittedName>
        <fullName evidence="2">Uncharacterized protein</fullName>
    </submittedName>
</protein>
<feature type="compositionally biased region" description="Low complexity" evidence="1">
    <location>
        <begin position="88"/>
        <end position="99"/>
    </location>
</feature>